<proteinExistence type="predicted"/>
<sequence length="139" mass="15568">MSAILVPSYTGTLNNKPLRFFMAPLPGPHLPWHAPEDLQHCLDLPRDLRRDFQRKLRSSEWKDDIRTVATSDGIVTIAPHFMAQGLIGAMQDVGRADAKTEVRYASECKKAWDLIYPGRDFSEAISLLIAAFHNQGGHA</sequence>
<reference evidence="1 2" key="1">
    <citation type="submission" date="2023-07" db="EMBL/GenBank/DDBJ databases">
        <title>Genomic Encyclopedia of Type Strains, Phase IV (KMG-IV): sequencing the most valuable type-strain genomes for metagenomic binning, comparative biology and taxonomic classification.</title>
        <authorList>
            <person name="Goeker M."/>
        </authorList>
    </citation>
    <scope>NUCLEOTIDE SEQUENCE [LARGE SCALE GENOMIC DNA]</scope>
    <source>
        <strain evidence="1 2">DSM 19013</strain>
    </source>
</reference>
<protein>
    <submittedName>
        <fullName evidence="1">Uncharacterized protein</fullName>
    </submittedName>
</protein>
<accession>A0ABU0I715</accession>
<dbReference type="Proteomes" id="UP001231124">
    <property type="component" value="Unassembled WGS sequence"/>
</dbReference>
<keyword evidence="2" id="KW-1185">Reference proteome</keyword>
<dbReference type="EMBL" id="JAUSVP010000018">
    <property type="protein sequence ID" value="MDQ0449818.1"/>
    <property type="molecule type" value="Genomic_DNA"/>
</dbReference>
<evidence type="ECO:0000313" key="2">
    <source>
        <dbReference type="Proteomes" id="UP001231124"/>
    </source>
</evidence>
<dbReference type="RefSeq" id="WP_238206292.1">
    <property type="nucleotide sequence ID" value="NZ_BPQE01000026.1"/>
</dbReference>
<name>A0ABU0I715_9HYPH</name>
<organism evidence="1 2">
    <name type="scientific">Methylobacterium aerolatum</name>
    <dbReference type="NCBI Taxonomy" id="418708"/>
    <lineage>
        <taxon>Bacteria</taxon>
        <taxon>Pseudomonadati</taxon>
        <taxon>Pseudomonadota</taxon>
        <taxon>Alphaproteobacteria</taxon>
        <taxon>Hyphomicrobiales</taxon>
        <taxon>Methylobacteriaceae</taxon>
        <taxon>Methylobacterium</taxon>
    </lineage>
</organism>
<gene>
    <name evidence="1" type="ORF">QO012_004341</name>
</gene>
<comment type="caution">
    <text evidence="1">The sequence shown here is derived from an EMBL/GenBank/DDBJ whole genome shotgun (WGS) entry which is preliminary data.</text>
</comment>
<evidence type="ECO:0000313" key="1">
    <source>
        <dbReference type="EMBL" id="MDQ0449818.1"/>
    </source>
</evidence>